<keyword evidence="3" id="KW-0862">Zinc</keyword>
<dbReference type="AlphaFoldDB" id="A0A2N4UGZ6"/>
<dbReference type="InterPro" id="IPR000962">
    <property type="entry name" value="Znf_DskA_TraR"/>
</dbReference>
<accession>A0A2N4UGZ6</accession>
<dbReference type="Pfam" id="PF01258">
    <property type="entry name" value="zf-dskA_traR"/>
    <property type="match status" value="1"/>
</dbReference>
<dbReference type="Proteomes" id="UP000234328">
    <property type="component" value="Unassembled WGS sequence"/>
</dbReference>
<dbReference type="PROSITE" id="PS51128">
    <property type="entry name" value="ZF_DKSA_2"/>
    <property type="match status" value="1"/>
</dbReference>
<feature type="domain" description="Zinc finger DksA/TraR C4-type" evidence="5">
    <location>
        <begin position="85"/>
        <end position="116"/>
    </location>
</feature>
<dbReference type="OrthoDB" id="9811543at2"/>
<feature type="zinc finger region" description="dksA C4-type" evidence="4">
    <location>
        <begin position="90"/>
        <end position="114"/>
    </location>
</feature>
<keyword evidence="1" id="KW-0479">Metal-binding</keyword>
<comment type="caution">
    <text evidence="6">The sequence shown here is derived from an EMBL/GenBank/DDBJ whole genome shotgun (WGS) entry which is preliminary data.</text>
</comment>
<organism evidence="6 7">
    <name type="scientific">Pollutimonas nitritireducens</name>
    <dbReference type="NCBI Taxonomy" id="2045209"/>
    <lineage>
        <taxon>Bacteria</taxon>
        <taxon>Pseudomonadati</taxon>
        <taxon>Pseudomonadota</taxon>
        <taxon>Betaproteobacteria</taxon>
        <taxon>Burkholderiales</taxon>
        <taxon>Alcaligenaceae</taxon>
        <taxon>Pollutimonas</taxon>
    </lineage>
</organism>
<sequence length="123" mass="13545">MKHLSSSAVQSLHRQLVEMRARLLEEIRIAHADIESVHESLEGESRGGSDASELSRLEALRRSEIAIDESKLNAIDEAERRMNEGNYGVCMACGKAIAPDRLLALPTAVRCTDCEQAPMSQRG</sequence>
<evidence type="ECO:0000256" key="2">
    <source>
        <dbReference type="ARBA" id="ARBA00022771"/>
    </source>
</evidence>
<evidence type="ECO:0000259" key="5">
    <source>
        <dbReference type="Pfam" id="PF01258"/>
    </source>
</evidence>
<dbReference type="Gene3D" id="1.20.120.910">
    <property type="entry name" value="DksA, coiled-coil domain"/>
    <property type="match status" value="1"/>
</dbReference>
<evidence type="ECO:0000256" key="3">
    <source>
        <dbReference type="ARBA" id="ARBA00022833"/>
    </source>
</evidence>
<dbReference type="GO" id="GO:0008270">
    <property type="term" value="F:zinc ion binding"/>
    <property type="evidence" value="ECO:0007669"/>
    <property type="project" value="UniProtKB-KW"/>
</dbReference>
<dbReference type="EMBL" id="PDNV01000005">
    <property type="protein sequence ID" value="PLC54297.1"/>
    <property type="molecule type" value="Genomic_DNA"/>
</dbReference>
<dbReference type="PANTHER" id="PTHR33823:SF4">
    <property type="entry name" value="GENERAL STRESS PROTEIN 16O"/>
    <property type="match status" value="1"/>
</dbReference>
<evidence type="ECO:0000256" key="1">
    <source>
        <dbReference type="ARBA" id="ARBA00022723"/>
    </source>
</evidence>
<dbReference type="PANTHER" id="PTHR33823">
    <property type="entry name" value="RNA POLYMERASE-BINDING TRANSCRIPTION FACTOR DKSA-RELATED"/>
    <property type="match status" value="1"/>
</dbReference>
<evidence type="ECO:0000313" key="7">
    <source>
        <dbReference type="Proteomes" id="UP000234328"/>
    </source>
</evidence>
<proteinExistence type="predicted"/>
<keyword evidence="7" id="KW-1185">Reference proteome</keyword>
<dbReference type="SUPFAM" id="SSF57716">
    <property type="entry name" value="Glucocorticoid receptor-like (DNA-binding domain)"/>
    <property type="match status" value="1"/>
</dbReference>
<reference evidence="6 7" key="1">
    <citation type="submission" date="2017-10" db="EMBL/GenBank/DDBJ databases">
        <title>Two draft genome sequences of Pusillimonas sp. strains isolated from a nitrate- and radionuclide-contaminated groundwater in Russia.</title>
        <authorList>
            <person name="Grouzdev D.S."/>
            <person name="Tourova T.P."/>
            <person name="Goeva M.A."/>
            <person name="Babich T.L."/>
            <person name="Sokolova D.S."/>
            <person name="Abdullin R."/>
            <person name="Poltaraus A.B."/>
            <person name="Toshchakov S.V."/>
            <person name="Nazina T.N."/>
        </authorList>
    </citation>
    <scope>NUCLEOTIDE SEQUENCE [LARGE SCALE GENOMIC DNA]</scope>
    <source>
        <strain evidence="6 7">JR1/69-2-13</strain>
    </source>
</reference>
<evidence type="ECO:0000313" key="6">
    <source>
        <dbReference type="EMBL" id="PLC54297.1"/>
    </source>
</evidence>
<dbReference type="RefSeq" id="WP_102069756.1">
    <property type="nucleotide sequence ID" value="NZ_PDNV01000005.1"/>
</dbReference>
<protein>
    <recommendedName>
        <fullName evidence="5">Zinc finger DksA/TraR C4-type domain-containing protein</fullName>
    </recommendedName>
</protein>
<name>A0A2N4UGZ6_9BURK</name>
<gene>
    <name evidence="6" type="ORF">CR155_09320</name>
</gene>
<evidence type="ECO:0000256" key="4">
    <source>
        <dbReference type="PROSITE-ProRule" id="PRU00510"/>
    </source>
</evidence>
<keyword evidence="2" id="KW-0863">Zinc-finger</keyword>